<reference evidence="2" key="1">
    <citation type="journal article" date="2011" name="Nat. Biotechnol.">
        <title>The genomic sequence of the Chinese hamster ovary (CHO)-K1 cell line.</title>
        <authorList>
            <person name="Xu X."/>
            <person name="Nagarajan H."/>
            <person name="Lewis N.E."/>
            <person name="Pan S."/>
            <person name="Cai Z."/>
            <person name="Liu X."/>
            <person name="Chen W."/>
            <person name="Xie M."/>
            <person name="Wang W."/>
            <person name="Hammond S."/>
            <person name="Andersen M.R."/>
            <person name="Neff N."/>
            <person name="Passarelli B."/>
            <person name="Koh W."/>
            <person name="Fan H.C."/>
            <person name="Wang J."/>
            <person name="Gui Y."/>
            <person name="Lee K.H."/>
            <person name="Betenbaugh M.J."/>
            <person name="Quake S.R."/>
            <person name="Famili I."/>
            <person name="Palsson B.O."/>
            <person name="Wang J."/>
        </authorList>
    </citation>
    <scope>NUCLEOTIDE SEQUENCE [LARGE SCALE GENOMIC DNA]</scope>
    <source>
        <strain evidence="2">CHO K1 cell line</strain>
    </source>
</reference>
<organism evidence="1 2">
    <name type="scientific">Cricetulus griseus</name>
    <name type="common">Chinese hamster</name>
    <name type="synonym">Cricetulus barabensis griseus</name>
    <dbReference type="NCBI Taxonomy" id="10029"/>
    <lineage>
        <taxon>Eukaryota</taxon>
        <taxon>Metazoa</taxon>
        <taxon>Chordata</taxon>
        <taxon>Craniata</taxon>
        <taxon>Vertebrata</taxon>
        <taxon>Euteleostomi</taxon>
        <taxon>Mammalia</taxon>
        <taxon>Eutheria</taxon>
        <taxon>Euarchontoglires</taxon>
        <taxon>Glires</taxon>
        <taxon>Rodentia</taxon>
        <taxon>Myomorpha</taxon>
        <taxon>Muroidea</taxon>
        <taxon>Cricetidae</taxon>
        <taxon>Cricetinae</taxon>
        <taxon>Cricetulus</taxon>
    </lineage>
</organism>
<protein>
    <submittedName>
        <fullName evidence="1">Uncharacterized protein</fullName>
    </submittedName>
</protein>
<name>G3HIM7_CRIGR</name>
<accession>G3HIM7</accession>
<dbReference type="AlphaFoldDB" id="G3HIM7"/>
<gene>
    <name evidence="1" type="ORF">I79_010501</name>
</gene>
<evidence type="ECO:0000313" key="1">
    <source>
        <dbReference type="EMBL" id="EGW12214.1"/>
    </source>
</evidence>
<dbReference type="EMBL" id="JH000406">
    <property type="protein sequence ID" value="EGW12214.1"/>
    <property type="molecule type" value="Genomic_DNA"/>
</dbReference>
<dbReference type="Proteomes" id="UP000001075">
    <property type="component" value="Unassembled WGS sequence"/>
</dbReference>
<evidence type="ECO:0000313" key="2">
    <source>
        <dbReference type="Proteomes" id="UP000001075"/>
    </source>
</evidence>
<dbReference type="InParanoid" id="G3HIM7"/>
<proteinExistence type="predicted"/>
<sequence>MGFLAQHRLKGHLPCFLYLGLTLGGALSSLVLNQVCQRSSGPSWAAVGTLGQLSFHPHQRQPAQDYPCI</sequence>